<dbReference type="Proteomes" id="UP000191408">
    <property type="component" value="Unassembled WGS sequence"/>
</dbReference>
<protein>
    <recommendedName>
        <fullName evidence="3">Fatty acid hydroxylase domain-containing protein</fullName>
    </recommendedName>
</protein>
<proteinExistence type="predicted"/>
<dbReference type="OrthoDB" id="4350666at2759"/>
<accession>A0A1V6P4V0</accession>
<keyword evidence="2" id="KW-1185">Reference proteome</keyword>
<dbReference type="STRING" id="60169.A0A1V6P4V0"/>
<evidence type="ECO:0000313" key="1">
    <source>
        <dbReference type="EMBL" id="OQD72010.1"/>
    </source>
</evidence>
<evidence type="ECO:0000313" key="2">
    <source>
        <dbReference type="Proteomes" id="UP000191408"/>
    </source>
</evidence>
<dbReference type="AlphaFoldDB" id="A0A1V6P4V0"/>
<name>A0A1V6P4V0_PENPO</name>
<sequence>MDFNEKYLQQNRFQALPLELALQIVGSTLGYLLASFATPNSLVWSTRNHLLFTIGFQILRTTFVILTCGRDSNHIVYKTAPKDNNWILVGPEFHALHHVYPDRYMSSFIKVFDWTLGTAYSFRRKRFTITEGSGAFTQGITKYLEREEGVACIHKLKFGTDWDDHDFEKMIPVLSNSDVLILDALGSNCDSATRLIKLFKKCRATNSAYQTLPEVWYVGSEVEFHSPRRNARLQHDSQSQRRTFLPQARSFYDDPDIIYRHIVLPSFLSSMGNAVLSADWTVRCAMWWIRRGARYIPVTYTGIAWLDYFKFMYRIPYAEQM</sequence>
<gene>
    <name evidence="1" type="ORF">PENPOL_c001G04379</name>
</gene>
<dbReference type="EMBL" id="MDYM01000001">
    <property type="protein sequence ID" value="OQD72010.1"/>
    <property type="molecule type" value="Genomic_DNA"/>
</dbReference>
<organism evidence="1 2">
    <name type="scientific">Penicillium polonicum</name>
    <dbReference type="NCBI Taxonomy" id="60169"/>
    <lineage>
        <taxon>Eukaryota</taxon>
        <taxon>Fungi</taxon>
        <taxon>Dikarya</taxon>
        <taxon>Ascomycota</taxon>
        <taxon>Pezizomycotina</taxon>
        <taxon>Eurotiomycetes</taxon>
        <taxon>Eurotiomycetidae</taxon>
        <taxon>Eurotiales</taxon>
        <taxon>Aspergillaceae</taxon>
        <taxon>Penicillium</taxon>
    </lineage>
</organism>
<comment type="caution">
    <text evidence="1">The sequence shown here is derived from an EMBL/GenBank/DDBJ whole genome shotgun (WGS) entry which is preliminary data.</text>
</comment>
<reference evidence="2" key="1">
    <citation type="journal article" date="2017" name="Nat. Microbiol.">
        <title>Global analysis of biosynthetic gene clusters reveals vast potential of secondary metabolite production in Penicillium species.</title>
        <authorList>
            <person name="Nielsen J.C."/>
            <person name="Grijseels S."/>
            <person name="Prigent S."/>
            <person name="Ji B."/>
            <person name="Dainat J."/>
            <person name="Nielsen K.F."/>
            <person name="Frisvad J.C."/>
            <person name="Workman M."/>
            <person name="Nielsen J."/>
        </authorList>
    </citation>
    <scope>NUCLEOTIDE SEQUENCE [LARGE SCALE GENOMIC DNA]</scope>
    <source>
        <strain evidence="2">IBT 4502</strain>
    </source>
</reference>
<evidence type="ECO:0008006" key="3">
    <source>
        <dbReference type="Google" id="ProtNLM"/>
    </source>
</evidence>